<accession>A0ABD1HUC4</accession>
<name>A0ABD1HUC4_SALDI</name>
<reference evidence="2 3" key="1">
    <citation type="submission" date="2024-06" db="EMBL/GenBank/DDBJ databases">
        <title>A chromosome level genome sequence of Diviner's sage (Salvia divinorum).</title>
        <authorList>
            <person name="Ford S.A."/>
            <person name="Ro D.-K."/>
            <person name="Ness R.W."/>
            <person name="Phillips M.A."/>
        </authorList>
    </citation>
    <scope>NUCLEOTIDE SEQUENCE [LARGE SCALE GENOMIC DNA]</scope>
    <source>
        <strain evidence="2">SAF-2024a</strain>
        <tissue evidence="2">Leaf</tissue>
    </source>
</reference>
<feature type="region of interest" description="Disordered" evidence="1">
    <location>
        <begin position="15"/>
        <end position="72"/>
    </location>
</feature>
<feature type="compositionally biased region" description="Polar residues" evidence="1">
    <location>
        <begin position="34"/>
        <end position="52"/>
    </location>
</feature>
<organism evidence="2 3">
    <name type="scientific">Salvia divinorum</name>
    <name type="common">Maria pastora</name>
    <name type="synonym">Diviner's sage</name>
    <dbReference type="NCBI Taxonomy" id="28513"/>
    <lineage>
        <taxon>Eukaryota</taxon>
        <taxon>Viridiplantae</taxon>
        <taxon>Streptophyta</taxon>
        <taxon>Embryophyta</taxon>
        <taxon>Tracheophyta</taxon>
        <taxon>Spermatophyta</taxon>
        <taxon>Magnoliopsida</taxon>
        <taxon>eudicotyledons</taxon>
        <taxon>Gunneridae</taxon>
        <taxon>Pentapetalae</taxon>
        <taxon>asterids</taxon>
        <taxon>lamiids</taxon>
        <taxon>Lamiales</taxon>
        <taxon>Lamiaceae</taxon>
        <taxon>Nepetoideae</taxon>
        <taxon>Mentheae</taxon>
        <taxon>Salviinae</taxon>
        <taxon>Salvia</taxon>
        <taxon>Salvia subgen. Calosphace</taxon>
    </lineage>
</organism>
<comment type="caution">
    <text evidence="2">The sequence shown here is derived from an EMBL/GenBank/DDBJ whole genome shotgun (WGS) entry which is preliminary data.</text>
</comment>
<proteinExistence type="predicted"/>
<keyword evidence="3" id="KW-1185">Reference proteome</keyword>
<dbReference type="AlphaFoldDB" id="A0ABD1HUC4"/>
<sequence>MCKIELKKIAKSQSWKSRETELASGPLELAQRPRQPQRSSSKINAEEGNTASDRWDCAATAEESPGSFGTKTSDRWLMASGLLGKRSARFQPQFFSKTFQP</sequence>
<dbReference type="Proteomes" id="UP001567538">
    <property type="component" value="Unassembled WGS sequence"/>
</dbReference>
<evidence type="ECO:0000313" key="3">
    <source>
        <dbReference type="Proteomes" id="UP001567538"/>
    </source>
</evidence>
<evidence type="ECO:0000256" key="1">
    <source>
        <dbReference type="SAM" id="MobiDB-lite"/>
    </source>
</evidence>
<evidence type="ECO:0000313" key="2">
    <source>
        <dbReference type="EMBL" id="KAL1560086.1"/>
    </source>
</evidence>
<protein>
    <submittedName>
        <fullName evidence="2">Uncharacterized protein</fullName>
    </submittedName>
</protein>
<dbReference type="EMBL" id="JBEAFC010000004">
    <property type="protein sequence ID" value="KAL1560086.1"/>
    <property type="molecule type" value="Genomic_DNA"/>
</dbReference>
<gene>
    <name evidence="2" type="ORF">AAHA92_10347</name>
</gene>